<feature type="compositionally biased region" description="Low complexity" evidence="3">
    <location>
        <begin position="399"/>
        <end position="415"/>
    </location>
</feature>
<evidence type="ECO:0000313" key="6">
    <source>
        <dbReference type="EMBL" id="ROT75029.1"/>
    </source>
</evidence>
<evidence type="ECO:0000259" key="5">
    <source>
        <dbReference type="Pfam" id="PF01370"/>
    </source>
</evidence>
<reference evidence="6 7" key="1">
    <citation type="submission" date="2018-04" db="EMBL/GenBank/DDBJ databases">
        <authorList>
            <person name="Zhang X."/>
            <person name="Yuan J."/>
            <person name="Li F."/>
            <person name="Xiang J."/>
        </authorList>
    </citation>
    <scope>NUCLEOTIDE SEQUENCE [LARGE SCALE GENOMIC DNA]</scope>
    <source>
        <tissue evidence="6">Muscle</tissue>
    </source>
</reference>
<comment type="caution">
    <text evidence="6">The sequence shown here is derived from an EMBL/GenBank/DDBJ whole genome shotgun (WGS) entry which is preliminary data.</text>
</comment>
<feature type="compositionally biased region" description="Low complexity" evidence="3">
    <location>
        <begin position="324"/>
        <end position="337"/>
    </location>
</feature>
<dbReference type="EMBL" id="QCYY01001817">
    <property type="protein sequence ID" value="ROT75029.1"/>
    <property type="molecule type" value="Genomic_DNA"/>
</dbReference>
<feature type="transmembrane region" description="Helical" evidence="4">
    <location>
        <begin position="100"/>
        <end position="124"/>
    </location>
</feature>
<dbReference type="Pfam" id="PF01370">
    <property type="entry name" value="Epimerase"/>
    <property type="match status" value="1"/>
</dbReference>
<feature type="compositionally biased region" description="Pro residues" evidence="3">
    <location>
        <begin position="313"/>
        <end position="323"/>
    </location>
</feature>
<dbReference type="InterPro" id="IPR036291">
    <property type="entry name" value="NAD(P)-bd_dom_sf"/>
</dbReference>
<dbReference type="Gene3D" id="3.40.50.720">
    <property type="entry name" value="NAD(P)-binding Rossmann-like Domain"/>
    <property type="match status" value="1"/>
</dbReference>
<feature type="region of interest" description="Disordered" evidence="3">
    <location>
        <begin position="278"/>
        <end position="358"/>
    </location>
</feature>
<dbReference type="STRING" id="6689.A0A3R7MFJ8"/>
<sequence length="423" mass="46061">MAGLLVWPLHLYLPIVSLSVSLWLFYLPYLISLSLSLSFFSLLFLPLRILNSLLSSSSLFLLLPPSPSPSSLLSLFFPLPPSLLFFLFPSRSSLFSSSSLLLFLLLLLPLLFSPLLPSSSLLLFPVTPKLPDLEEAIRQPLTPSFSSTVILVTGVSGYIGSHVAKLLLEEGYKVRGTVRSLSNEAKVEPLKSLVPDAKFPLELVEADLTKEEGWDKAVEGCTGVLHVASPFPDLVNQQVEEAGLVDTAKDGTLQVLKAVAAHAAASVKRVVVTSSFAAVSDRQPPSQPPLTPTHTPHPTHTPTYTLQLSPHPHYNPPPPPHNSPPHNHSPTPSSLFSPPTPTGEPVPEAEKTYTEEDWTDPERITYHLIYHPIRLLPSFLLPFPLPPSFLPHPSPSPSPSSTLSSPPLYLSSSPFSHPPQKPN</sequence>
<gene>
    <name evidence="6" type="ORF">C7M84_006449</name>
</gene>
<evidence type="ECO:0000256" key="1">
    <source>
        <dbReference type="ARBA" id="ARBA00023002"/>
    </source>
</evidence>
<feature type="domain" description="NAD-dependent epimerase/dehydratase" evidence="5">
    <location>
        <begin position="150"/>
        <end position="290"/>
    </location>
</feature>
<comment type="similarity">
    <text evidence="2">Belongs to the NAD(P)-dependent epimerase/dehydratase family. Dihydroflavonol-4-reductase subfamily.</text>
</comment>
<feature type="transmembrane region" description="Helical" evidence="4">
    <location>
        <begin position="69"/>
        <end position="88"/>
    </location>
</feature>
<evidence type="ECO:0000256" key="2">
    <source>
        <dbReference type="ARBA" id="ARBA00023445"/>
    </source>
</evidence>
<dbReference type="PANTHER" id="PTHR10366">
    <property type="entry name" value="NAD DEPENDENT EPIMERASE/DEHYDRATASE"/>
    <property type="match status" value="1"/>
</dbReference>
<dbReference type="PRINTS" id="PR01217">
    <property type="entry name" value="PRICHEXTENSN"/>
</dbReference>
<feature type="transmembrane region" description="Helical" evidence="4">
    <location>
        <begin position="6"/>
        <end position="27"/>
    </location>
</feature>
<feature type="region of interest" description="Disordered" evidence="3">
    <location>
        <begin position="390"/>
        <end position="423"/>
    </location>
</feature>
<organism evidence="6 7">
    <name type="scientific">Penaeus vannamei</name>
    <name type="common">Whiteleg shrimp</name>
    <name type="synonym">Litopenaeus vannamei</name>
    <dbReference type="NCBI Taxonomy" id="6689"/>
    <lineage>
        <taxon>Eukaryota</taxon>
        <taxon>Metazoa</taxon>
        <taxon>Ecdysozoa</taxon>
        <taxon>Arthropoda</taxon>
        <taxon>Crustacea</taxon>
        <taxon>Multicrustacea</taxon>
        <taxon>Malacostraca</taxon>
        <taxon>Eumalacostraca</taxon>
        <taxon>Eucarida</taxon>
        <taxon>Decapoda</taxon>
        <taxon>Dendrobranchiata</taxon>
        <taxon>Penaeoidea</taxon>
        <taxon>Penaeidae</taxon>
        <taxon>Penaeus</taxon>
    </lineage>
</organism>
<dbReference type="SUPFAM" id="SSF51735">
    <property type="entry name" value="NAD(P)-binding Rossmann-fold domains"/>
    <property type="match status" value="1"/>
</dbReference>
<feature type="compositionally biased region" description="Basic and acidic residues" evidence="3">
    <location>
        <begin position="348"/>
        <end position="358"/>
    </location>
</feature>
<feature type="transmembrane region" description="Helical" evidence="4">
    <location>
        <begin position="39"/>
        <end position="63"/>
    </location>
</feature>
<name>A0A3R7MFJ8_PENVA</name>
<keyword evidence="1" id="KW-0560">Oxidoreductase</keyword>
<evidence type="ECO:0000313" key="7">
    <source>
        <dbReference type="Proteomes" id="UP000283509"/>
    </source>
</evidence>
<keyword evidence="4" id="KW-0812">Transmembrane</keyword>
<reference evidence="6 7" key="2">
    <citation type="submission" date="2019-01" db="EMBL/GenBank/DDBJ databases">
        <title>The decoding of complex shrimp genome reveals the adaptation for benthos swimmer, frequently molting mechanism and breeding impact on genome.</title>
        <authorList>
            <person name="Sun Y."/>
            <person name="Gao Y."/>
            <person name="Yu Y."/>
        </authorList>
    </citation>
    <scope>NUCLEOTIDE SEQUENCE [LARGE SCALE GENOMIC DNA]</scope>
    <source>
        <tissue evidence="6">Muscle</tissue>
    </source>
</reference>
<evidence type="ECO:0000256" key="4">
    <source>
        <dbReference type="SAM" id="Phobius"/>
    </source>
</evidence>
<dbReference type="AlphaFoldDB" id="A0A3R7MFJ8"/>
<accession>A0A3R7MFJ8</accession>
<dbReference type="GO" id="GO:0016616">
    <property type="term" value="F:oxidoreductase activity, acting on the CH-OH group of donors, NAD or NADP as acceptor"/>
    <property type="evidence" value="ECO:0007669"/>
    <property type="project" value="TreeGrafter"/>
</dbReference>
<dbReference type="Proteomes" id="UP000283509">
    <property type="component" value="Unassembled WGS sequence"/>
</dbReference>
<dbReference type="InterPro" id="IPR050425">
    <property type="entry name" value="NAD(P)_dehydrat-like"/>
</dbReference>
<dbReference type="InterPro" id="IPR001509">
    <property type="entry name" value="Epimerase_deHydtase"/>
</dbReference>
<feature type="compositionally biased region" description="Low complexity" evidence="3">
    <location>
        <begin position="292"/>
        <end position="312"/>
    </location>
</feature>
<keyword evidence="7" id="KW-1185">Reference proteome</keyword>
<protein>
    <submittedName>
        <fullName evidence="6">Uncharacterized oxidoreductase</fullName>
    </submittedName>
</protein>
<dbReference type="PANTHER" id="PTHR10366:SF564">
    <property type="entry name" value="STEROL-4-ALPHA-CARBOXYLATE 3-DEHYDROGENASE, DECARBOXYLATING"/>
    <property type="match status" value="1"/>
</dbReference>
<evidence type="ECO:0000256" key="3">
    <source>
        <dbReference type="SAM" id="MobiDB-lite"/>
    </source>
</evidence>
<keyword evidence="4" id="KW-0472">Membrane</keyword>
<dbReference type="OrthoDB" id="2735536at2759"/>
<keyword evidence="4" id="KW-1133">Transmembrane helix</keyword>
<proteinExistence type="inferred from homology"/>